<feature type="binding site" evidence="8">
    <location>
        <position position="221"/>
    </location>
    <ligand>
        <name>Zn(2+)</name>
        <dbReference type="ChEBI" id="CHEBI:29105"/>
        <label>2</label>
    </ligand>
</feature>
<dbReference type="SUPFAM" id="SSF101821">
    <property type="entry name" value="Aminopeptidase/glucanase lid domain"/>
    <property type="match status" value="1"/>
</dbReference>
<protein>
    <submittedName>
        <fullName evidence="9">M42 family metallopeptidase</fullName>
    </submittedName>
</protein>
<comment type="similarity">
    <text evidence="1 6">Belongs to the peptidase M42 family.</text>
</comment>
<sequence>MSFDYSYFYELAKDILTTPSPSGYTHIVIDKIKNYADELGLKSFKTNKGNLIVEFEGEDSNKTLALSAHVDTLGLMVRSINSDGTLAITSIGGNQMMTLQGEYCKVHTRDQKTYTGTILSTSPSSHVYEDCARKGQTADELMIRLDEVVHSKDDALALGIQNGDFISIDPKTTITDSGFIKSRHIDDKISVSIIFTVFKYLLENNKKPNYNIKFIISTYEEIGHGAAHLPNSIDRMIAVDMGCIGKDLSCTEYDVSICAKDSSGPYDYQMVSELIELSKKYDLGYAVDVYPFYGSDASAALRAGHDIQAALIGPGVHASHGVERTHIDGCTNTMKLLHAYLTEIKF</sequence>
<evidence type="ECO:0000256" key="7">
    <source>
        <dbReference type="PIRSR" id="PIRSR001123-1"/>
    </source>
</evidence>
<dbReference type="Gene3D" id="3.40.630.10">
    <property type="entry name" value="Zn peptidases"/>
    <property type="match status" value="1"/>
</dbReference>
<dbReference type="InterPro" id="IPR008007">
    <property type="entry name" value="Peptidase_M42"/>
</dbReference>
<keyword evidence="4 8" id="KW-0479">Metal-binding</keyword>
<dbReference type="PANTHER" id="PTHR32481:SF7">
    <property type="entry name" value="AMINOPEPTIDASE YHFE-RELATED"/>
    <property type="match status" value="1"/>
</dbReference>
<feature type="active site" description="Proton acceptor" evidence="7">
    <location>
        <position position="220"/>
    </location>
</feature>
<dbReference type="Pfam" id="PF05343">
    <property type="entry name" value="Peptidase_M42"/>
    <property type="match status" value="1"/>
</dbReference>
<dbReference type="PANTHER" id="PTHR32481">
    <property type="entry name" value="AMINOPEPTIDASE"/>
    <property type="match status" value="1"/>
</dbReference>
<dbReference type="AlphaFoldDB" id="A0A9Q9CQ55"/>
<dbReference type="InterPro" id="IPR051464">
    <property type="entry name" value="Peptidase_M42_aminopept"/>
</dbReference>
<evidence type="ECO:0000313" key="10">
    <source>
        <dbReference type="Proteomes" id="UP001058072"/>
    </source>
</evidence>
<keyword evidence="5" id="KW-0378">Hydrolase</keyword>
<dbReference type="SUPFAM" id="SSF53187">
    <property type="entry name" value="Zn-dependent exopeptidases"/>
    <property type="match status" value="1"/>
</dbReference>
<dbReference type="CDD" id="cd05657">
    <property type="entry name" value="M42_glucanase_like"/>
    <property type="match status" value="1"/>
</dbReference>
<gene>
    <name evidence="9" type="ORF">J0J70_05920</name>
</gene>
<dbReference type="PIRSF" id="PIRSF001123">
    <property type="entry name" value="PepA_GA"/>
    <property type="match status" value="1"/>
</dbReference>
<feature type="binding site" evidence="8">
    <location>
        <position position="240"/>
    </location>
    <ligand>
        <name>Zn(2+)</name>
        <dbReference type="ChEBI" id="CHEBI:29105"/>
        <label>1</label>
    </ligand>
</feature>
<evidence type="ECO:0000256" key="1">
    <source>
        <dbReference type="ARBA" id="ARBA00006272"/>
    </source>
</evidence>
<dbReference type="GO" id="GO:0004177">
    <property type="term" value="F:aminopeptidase activity"/>
    <property type="evidence" value="ECO:0007669"/>
    <property type="project" value="UniProtKB-UniRule"/>
</dbReference>
<feature type="binding site" evidence="8">
    <location>
        <position position="186"/>
    </location>
    <ligand>
        <name>Zn(2+)</name>
        <dbReference type="ChEBI" id="CHEBI:29105"/>
        <label>1</label>
    </ligand>
</feature>
<dbReference type="EMBL" id="CP071250">
    <property type="protein sequence ID" value="UUF09486.1"/>
    <property type="molecule type" value="Genomic_DNA"/>
</dbReference>
<feature type="binding site" evidence="8">
    <location>
        <position position="320"/>
    </location>
    <ligand>
        <name>Zn(2+)</name>
        <dbReference type="ChEBI" id="CHEBI:29105"/>
        <label>2</label>
    </ligand>
</feature>
<evidence type="ECO:0000256" key="2">
    <source>
        <dbReference type="ARBA" id="ARBA00022438"/>
    </source>
</evidence>
<dbReference type="RefSeq" id="WP_055242467.1">
    <property type="nucleotide sequence ID" value="NZ_CP071250.1"/>
</dbReference>
<feature type="binding site" evidence="8">
    <location>
        <position position="186"/>
    </location>
    <ligand>
        <name>Zn(2+)</name>
        <dbReference type="ChEBI" id="CHEBI:29105"/>
        <label>2</label>
    </ligand>
</feature>
<dbReference type="GO" id="GO:0046872">
    <property type="term" value="F:metal ion binding"/>
    <property type="evidence" value="ECO:0007669"/>
    <property type="project" value="UniProtKB-UniRule"/>
</dbReference>
<evidence type="ECO:0000256" key="5">
    <source>
        <dbReference type="ARBA" id="ARBA00022801"/>
    </source>
</evidence>
<name>A0A9Q9CQ55_9FIRM</name>
<evidence type="ECO:0000313" key="9">
    <source>
        <dbReference type="EMBL" id="UUF09486.1"/>
    </source>
</evidence>
<accession>A0A9Q9CQ55</accession>
<proteinExistence type="inferred from homology"/>
<organism evidence="9 10">
    <name type="scientific">Turicibacter bilis</name>
    <dbReference type="NCBI Taxonomy" id="2735723"/>
    <lineage>
        <taxon>Bacteria</taxon>
        <taxon>Bacillati</taxon>
        <taxon>Bacillota</taxon>
        <taxon>Erysipelotrichia</taxon>
        <taxon>Erysipelotrichales</taxon>
        <taxon>Turicibacteraceae</taxon>
        <taxon>Turicibacter</taxon>
    </lineage>
</organism>
<dbReference type="GO" id="GO:0006508">
    <property type="term" value="P:proteolysis"/>
    <property type="evidence" value="ECO:0007669"/>
    <property type="project" value="UniProtKB-KW"/>
</dbReference>
<keyword evidence="2" id="KW-0031">Aminopeptidase</keyword>
<keyword evidence="3" id="KW-0645">Protease</keyword>
<evidence type="ECO:0000256" key="3">
    <source>
        <dbReference type="ARBA" id="ARBA00022670"/>
    </source>
</evidence>
<reference evidence="9" key="1">
    <citation type="submission" date="2021-03" db="EMBL/GenBank/DDBJ databases">
        <title>Comparative Genomics and Metabolomics in the genus Turicibacter.</title>
        <authorList>
            <person name="Maki J."/>
            <person name="Looft T."/>
        </authorList>
    </citation>
    <scope>NUCLEOTIDE SEQUENCE</scope>
    <source>
        <strain evidence="9">ISU324</strain>
    </source>
</reference>
<dbReference type="Gene3D" id="2.40.30.40">
    <property type="entry name" value="Peptidase M42, domain 2"/>
    <property type="match status" value="1"/>
</dbReference>
<feature type="binding site" evidence="8">
    <location>
        <position position="69"/>
    </location>
    <ligand>
        <name>Zn(2+)</name>
        <dbReference type="ChEBI" id="CHEBI:29105"/>
        <label>1</label>
    </ligand>
</feature>
<dbReference type="InterPro" id="IPR023367">
    <property type="entry name" value="Peptidase_M42_dom2"/>
</dbReference>
<comment type="cofactor">
    <cofactor evidence="8">
        <name>a divalent metal cation</name>
        <dbReference type="ChEBI" id="CHEBI:60240"/>
    </cofactor>
    <text evidence="8">Binds 2 divalent metal cations per subunit.</text>
</comment>
<evidence type="ECO:0000256" key="4">
    <source>
        <dbReference type="ARBA" id="ARBA00022723"/>
    </source>
</evidence>
<evidence type="ECO:0000256" key="6">
    <source>
        <dbReference type="PIRNR" id="PIRNR001123"/>
    </source>
</evidence>
<dbReference type="Proteomes" id="UP001058072">
    <property type="component" value="Chromosome"/>
</dbReference>
<evidence type="ECO:0000256" key="8">
    <source>
        <dbReference type="PIRSR" id="PIRSR001123-2"/>
    </source>
</evidence>